<dbReference type="Gene3D" id="2.60.40.150">
    <property type="entry name" value="C2 domain"/>
    <property type="match status" value="1"/>
</dbReference>
<dbReference type="PANTHER" id="PTHR10480">
    <property type="entry name" value="PROTEIN UNC-13 HOMOLOG"/>
    <property type="match status" value="1"/>
</dbReference>
<feature type="region of interest" description="Disordered" evidence="2">
    <location>
        <begin position="184"/>
        <end position="211"/>
    </location>
</feature>
<dbReference type="PANTHER" id="PTHR10480:SF12">
    <property type="entry name" value="UNC-13, ISOFORM E"/>
    <property type="match status" value="1"/>
</dbReference>
<gene>
    <name evidence="4" type="ORF">OS493_006069</name>
</gene>
<dbReference type="GO" id="GO:0042734">
    <property type="term" value="C:presynaptic membrane"/>
    <property type="evidence" value="ECO:0007669"/>
    <property type="project" value="TreeGrafter"/>
</dbReference>
<dbReference type="GO" id="GO:0099525">
    <property type="term" value="P:presynaptic dense core vesicle exocytosis"/>
    <property type="evidence" value="ECO:0007669"/>
    <property type="project" value="TreeGrafter"/>
</dbReference>
<dbReference type="EMBL" id="MU827779">
    <property type="protein sequence ID" value="KAJ7339662.1"/>
    <property type="molecule type" value="Genomic_DNA"/>
</dbReference>
<dbReference type="GO" id="GO:0043195">
    <property type="term" value="C:terminal bouton"/>
    <property type="evidence" value="ECO:0007669"/>
    <property type="project" value="TreeGrafter"/>
</dbReference>
<reference evidence="4" key="1">
    <citation type="submission" date="2023-01" db="EMBL/GenBank/DDBJ databases">
        <title>Genome assembly of the deep-sea coral Lophelia pertusa.</title>
        <authorList>
            <person name="Herrera S."/>
            <person name="Cordes E."/>
        </authorList>
    </citation>
    <scope>NUCLEOTIDE SEQUENCE</scope>
    <source>
        <strain evidence="4">USNM1676648</strain>
        <tissue evidence="4">Polyp</tissue>
    </source>
</reference>
<proteinExistence type="predicted"/>
<dbReference type="GO" id="GO:0035249">
    <property type="term" value="P:synaptic transmission, glutamatergic"/>
    <property type="evidence" value="ECO:0007669"/>
    <property type="project" value="TreeGrafter"/>
</dbReference>
<dbReference type="Proteomes" id="UP001163046">
    <property type="component" value="Unassembled WGS sequence"/>
</dbReference>
<dbReference type="GO" id="GO:0017075">
    <property type="term" value="F:syntaxin-1 binding"/>
    <property type="evidence" value="ECO:0007669"/>
    <property type="project" value="TreeGrafter"/>
</dbReference>
<dbReference type="GO" id="GO:0016082">
    <property type="term" value="P:synaptic vesicle priming"/>
    <property type="evidence" value="ECO:0007669"/>
    <property type="project" value="TreeGrafter"/>
</dbReference>
<dbReference type="SMART" id="SM00239">
    <property type="entry name" value="C2"/>
    <property type="match status" value="1"/>
</dbReference>
<comment type="caution">
    <text evidence="4">The sequence shown here is derived from an EMBL/GenBank/DDBJ whole genome shotgun (WGS) entry which is preliminary data.</text>
</comment>
<dbReference type="GO" id="GO:0061789">
    <property type="term" value="P:dense core granule priming"/>
    <property type="evidence" value="ECO:0007669"/>
    <property type="project" value="TreeGrafter"/>
</dbReference>
<dbReference type="GO" id="GO:0031594">
    <property type="term" value="C:neuromuscular junction"/>
    <property type="evidence" value="ECO:0007669"/>
    <property type="project" value="TreeGrafter"/>
</dbReference>
<dbReference type="GO" id="GO:0016081">
    <property type="term" value="P:synaptic vesicle docking"/>
    <property type="evidence" value="ECO:0007669"/>
    <property type="project" value="TreeGrafter"/>
</dbReference>
<protein>
    <recommendedName>
        <fullName evidence="3">C2 domain-containing protein</fullName>
    </recommendedName>
</protein>
<dbReference type="Pfam" id="PF00168">
    <property type="entry name" value="C2"/>
    <property type="match status" value="1"/>
</dbReference>
<evidence type="ECO:0000256" key="1">
    <source>
        <dbReference type="SAM" id="Coils"/>
    </source>
</evidence>
<keyword evidence="5" id="KW-1185">Reference proteome</keyword>
<evidence type="ECO:0000259" key="3">
    <source>
        <dbReference type="PROSITE" id="PS50004"/>
    </source>
</evidence>
<accession>A0A9W9YFW9</accession>
<dbReference type="GO" id="GO:0005516">
    <property type="term" value="F:calmodulin binding"/>
    <property type="evidence" value="ECO:0007669"/>
    <property type="project" value="TreeGrafter"/>
</dbReference>
<dbReference type="OrthoDB" id="5831756at2759"/>
<keyword evidence="1" id="KW-0175">Coiled coil</keyword>
<feature type="coiled-coil region" evidence="1">
    <location>
        <begin position="142"/>
        <end position="169"/>
    </location>
</feature>
<feature type="domain" description="C2" evidence="3">
    <location>
        <begin position="1"/>
        <end position="97"/>
    </location>
</feature>
<dbReference type="GO" id="GO:0098831">
    <property type="term" value="C:presynaptic active zone cytoplasmic component"/>
    <property type="evidence" value="ECO:0007669"/>
    <property type="project" value="TreeGrafter"/>
</dbReference>
<sequence length="289" mass="32924">MPILCIHVKKGKLRGHSEKLNSFVRVILQNVTLETEVSKGISPTWEQEFVFETNRLDQTLCFQLWEKGFFKDNLLGSACIPLMQIHHSNAEGSGAWVQMSCESSKGLMSSGHLLLVDSRFELPSGLSEEDALALQNKLDSFYTIMNQEMEVLKEQAQKVRREKDIKTLNDELDSAYTSDAALYNPYLDSDPEEINDQDSDDVADGQISDSEADRDRVMINYTDHFDASIGRTSDDIREELEEDVEEDSMLPNFSVLPESQQGEEEIEEVFLEDLEWSMEVRPIVKIVNT</sequence>
<evidence type="ECO:0000256" key="2">
    <source>
        <dbReference type="SAM" id="MobiDB-lite"/>
    </source>
</evidence>
<dbReference type="InterPro" id="IPR027080">
    <property type="entry name" value="Unc-13"/>
</dbReference>
<dbReference type="GO" id="GO:0019992">
    <property type="term" value="F:diacylglycerol binding"/>
    <property type="evidence" value="ECO:0007669"/>
    <property type="project" value="InterPro"/>
</dbReference>
<dbReference type="InterPro" id="IPR035892">
    <property type="entry name" value="C2_domain_sf"/>
</dbReference>
<evidence type="ECO:0000313" key="5">
    <source>
        <dbReference type="Proteomes" id="UP001163046"/>
    </source>
</evidence>
<dbReference type="SUPFAM" id="SSF49562">
    <property type="entry name" value="C2 domain (Calcium/lipid-binding domain, CaLB)"/>
    <property type="match status" value="1"/>
</dbReference>
<dbReference type="AlphaFoldDB" id="A0A9W9YFW9"/>
<feature type="compositionally biased region" description="Acidic residues" evidence="2">
    <location>
        <begin position="189"/>
        <end position="203"/>
    </location>
</feature>
<dbReference type="PROSITE" id="PS50004">
    <property type="entry name" value="C2"/>
    <property type="match status" value="1"/>
</dbReference>
<dbReference type="InterPro" id="IPR000008">
    <property type="entry name" value="C2_dom"/>
</dbReference>
<name>A0A9W9YFW9_9CNID</name>
<evidence type="ECO:0000313" key="4">
    <source>
        <dbReference type="EMBL" id="KAJ7339662.1"/>
    </source>
</evidence>
<organism evidence="4 5">
    <name type="scientific">Desmophyllum pertusum</name>
    <dbReference type="NCBI Taxonomy" id="174260"/>
    <lineage>
        <taxon>Eukaryota</taxon>
        <taxon>Metazoa</taxon>
        <taxon>Cnidaria</taxon>
        <taxon>Anthozoa</taxon>
        <taxon>Hexacorallia</taxon>
        <taxon>Scleractinia</taxon>
        <taxon>Caryophylliina</taxon>
        <taxon>Caryophylliidae</taxon>
        <taxon>Desmophyllum</taxon>
    </lineage>
</organism>
<dbReference type="GO" id="GO:0030672">
    <property type="term" value="C:synaptic vesicle membrane"/>
    <property type="evidence" value="ECO:0007669"/>
    <property type="project" value="TreeGrafter"/>
</dbReference>